<dbReference type="AlphaFoldDB" id="A0A4Z0A1P5"/>
<accession>A0A4Z0A1P5</accession>
<name>A0A4Z0A1P5_9AGAM</name>
<feature type="region of interest" description="Disordered" evidence="1">
    <location>
        <begin position="1"/>
        <end position="37"/>
    </location>
</feature>
<dbReference type="OrthoDB" id="3222669at2759"/>
<dbReference type="EMBL" id="SFCI01000365">
    <property type="protein sequence ID" value="TFY80263.1"/>
    <property type="molecule type" value="Genomic_DNA"/>
</dbReference>
<feature type="non-terminal residue" evidence="2">
    <location>
        <position position="123"/>
    </location>
</feature>
<organism evidence="2 3">
    <name type="scientific">Hericium alpestre</name>
    <dbReference type="NCBI Taxonomy" id="135208"/>
    <lineage>
        <taxon>Eukaryota</taxon>
        <taxon>Fungi</taxon>
        <taxon>Dikarya</taxon>
        <taxon>Basidiomycota</taxon>
        <taxon>Agaricomycotina</taxon>
        <taxon>Agaricomycetes</taxon>
        <taxon>Russulales</taxon>
        <taxon>Hericiaceae</taxon>
        <taxon>Hericium</taxon>
    </lineage>
</organism>
<proteinExistence type="predicted"/>
<evidence type="ECO:0000313" key="3">
    <source>
        <dbReference type="Proteomes" id="UP000298061"/>
    </source>
</evidence>
<gene>
    <name evidence="2" type="ORF">EWM64_g3746</name>
</gene>
<evidence type="ECO:0000313" key="2">
    <source>
        <dbReference type="EMBL" id="TFY80263.1"/>
    </source>
</evidence>
<protein>
    <submittedName>
        <fullName evidence="2">Uncharacterized protein</fullName>
    </submittedName>
</protein>
<reference evidence="2 3" key="1">
    <citation type="submission" date="2019-02" db="EMBL/GenBank/DDBJ databases">
        <title>Genome sequencing of the rare red list fungi Hericium alpestre (H. flagellum).</title>
        <authorList>
            <person name="Buettner E."/>
            <person name="Kellner H."/>
        </authorList>
    </citation>
    <scope>NUCLEOTIDE SEQUENCE [LARGE SCALE GENOMIC DNA]</scope>
    <source>
        <strain evidence="2 3">DSM 108284</strain>
    </source>
</reference>
<dbReference type="Proteomes" id="UP000298061">
    <property type="component" value="Unassembled WGS sequence"/>
</dbReference>
<keyword evidence="3" id="KW-1185">Reference proteome</keyword>
<sequence>MQGGSGSQAHSQHSDTSENADAGEGKKTRGVPDEDLQGFTDRFRSLITQFHQAGPEIAFTDSPEQSPVTPPIFNAMDQHTSYASCDEFGQPVPPEDPVVMFSRDPHPRAILRMPTIESVGSHE</sequence>
<comment type="caution">
    <text evidence="2">The sequence shown here is derived from an EMBL/GenBank/DDBJ whole genome shotgun (WGS) entry which is preliminary data.</text>
</comment>
<evidence type="ECO:0000256" key="1">
    <source>
        <dbReference type="SAM" id="MobiDB-lite"/>
    </source>
</evidence>
<feature type="compositionally biased region" description="Basic and acidic residues" evidence="1">
    <location>
        <begin position="23"/>
        <end position="32"/>
    </location>
</feature>